<evidence type="ECO:0000256" key="1">
    <source>
        <dbReference type="SAM" id="MobiDB-lite"/>
    </source>
</evidence>
<keyword evidence="3" id="KW-1185">Reference proteome</keyword>
<name>A0A151WUS7_9HYME</name>
<evidence type="ECO:0000313" key="2">
    <source>
        <dbReference type="EMBL" id="KYQ51682.1"/>
    </source>
</evidence>
<gene>
    <name evidence="2" type="ORF">ALC60_09220</name>
</gene>
<accession>A0A151WUS7</accession>
<organism evidence="2 3">
    <name type="scientific">Mycetomoellerius zeteki</name>
    <dbReference type="NCBI Taxonomy" id="64791"/>
    <lineage>
        <taxon>Eukaryota</taxon>
        <taxon>Metazoa</taxon>
        <taxon>Ecdysozoa</taxon>
        <taxon>Arthropoda</taxon>
        <taxon>Hexapoda</taxon>
        <taxon>Insecta</taxon>
        <taxon>Pterygota</taxon>
        <taxon>Neoptera</taxon>
        <taxon>Endopterygota</taxon>
        <taxon>Hymenoptera</taxon>
        <taxon>Apocrita</taxon>
        <taxon>Aculeata</taxon>
        <taxon>Formicoidea</taxon>
        <taxon>Formicidae</taxon>
        <taxon>Myrmicinae</taxon>
        <taxon>Mycetomoellerius</taxon>
    </lineage>
</organism>
<dbReference type="AlphaFoldDB" id="A0A151WUS7"/>
<proteinExistence type="predicted"/>
<evidence type="ECO:0000313" key="3">
    <source>
        <dbReference type="Proteomes" id="UP000075809"/>
    </source>
</evidence>
<reference evidence="2 3" key="1">
    <citation type="submission" date="2015-09" db="EMBL/GenBank/DDBJ databases">
        <title>Trachymyrmex zeteki WGS genome.</title>
        <authorList>
            <person name="Nygaard S."/>
            <person name="Hu H."/>
            <person name="Boomsma J."/>
            <person name="Zhang G."/>
        </authorList>
    </citation>
    <scope>NUCLEOTIDE SEQUENCE [LARGE SCALE GENOMIC DNA]</scope>
    <source>
        <strain evidence="2">Tzet28-1</strain>
        <tissue evidence="2">Whole body</tissue>
    </source>
</reference>
<feature type="compositionally biased region" description="Basic and acidic residues" evidence="1">
    <location>
        <begin position="12"/>
        <end position="26"/>
    </location>
</feature>
<dbReference type="EMBL" id="KQ982720">
    <property type="protein sequence ID" value="KYQ51682.1"/>
    <property type="molecule type" value="Genomic_DNA"/>
</dbReference>
<feature type="non-terminal residue" evidence="2">
    <location>
        <position position="1"/>
    </location>
</feature>
<dbReference type="Proteomes" id="UP000075809">
    <property type="component" value="Unassembled WGS sequence"/>
</dbReference>
<feature type="region of interest" description="Disordered" evidence="1">
    <location>
        <begin position="1"/>
        <end position="26"/>
    </location>
</feature>
<sequence>KKFRKTRSGNGMKREGERDEWFTLAG</sequence>
<protein>
    <submittedName>
        <fullName evidence="2">Uncharacterized protein</fullName>
    </submittedName>
</protein>